<keyword evidence="7" id="KW-0560">Oxidoreductase</keyword>
<gene>
    <name evidence="8" type="ORF">Q5M86_08870</name>
</gene>
<comment type="caution">
    <text evidence="8">The sequence shown here is derived from an EMBL/GenBank/DDBJ whole genome shotgun (WGS) entry which is preliminary data.</text>
</comment>
<proteinExistence type="inferred from homology"/>
<keyword evidence="4" id="KW-0479">Metal-binding</keyword>
<dbReference type="SFLD" id="SFLDG01066">
    <property type="entry name" value="organic_radical-activating_enz"/>
    <property type="match status" value="1"/>
</dbReference>
<evidence type="ECO:0000313" key="9">
    <source>
        <dbReference type="Proteomes" id="UP001175147"/>
    </source>
</evidence>
<evidence type="ECO:0000256" key="2">
    <source>
        <dbReference type="ARBA" id="ARBA00022485"/>
    </source>
</evidence>
<dbReference type="PROSITE" id="PS51257">
    <property type="entry name" value="PROKAR_LIPOPROTEIN"/>
    <property type="match status" value="1"/>
</dbReference>
<name>A0ABT8Z093_9SPIR</name>
<comment type="similarity">
    <text evidence="7">Belongs to the organic radical-activating enzymes family.</text>
</comment>
<dbReference type="InterPro" id="IPR012837">
    <property type="entry name" value="NrdG"/>
</dbReference>
<dbReference type="InterPro" id="IPR034457">
    <property type="entry name" value="Organic_radical-activating"/>
</dbReference>
<dbReference type="InterPro" id="IPR058240">
    <property type="entry name" value="rSAM_sf"/>
</dbReference>
<dbReference type="Pfam" id="PF13353">
    <property type="entry name" value="Fer4_12"/>
    <property type="match status" value="1"/>
</dbReference>
<dbReference type="RefSeq" id="WP_304386246.1">
    <property type="nucleotide sequence ID" value="NZ_JAUPBL010000167.1"/>
</dbReference>
<comment type="function">
    <text evidence="7">Activation of anaerobic ribonucleoside-triphosphate reductase under anaerobic conditions by generation of an organic free radical, using S-adenosylmethionine and reduced flavodoxin as cosubstrates to produce 5'-deoxy-adenosine.</text>
</comment>
<dbReference type="Gene3D" id="3.20.20.70">
    <property type="entry name" value="Aldolase class I"/>
    <property type="match status" value="1"/>
</dbReference>
<evidence type="ECO:0000256" key="7">
    <source>
        <dbReference type="PIRNR" id="PIRNR000368"/>
    </source>
</evidence>
<dbReference type="InterPro" id="IPR013785">
    <property type="entry name" value="Aldolase_TIM"/>
</dbReference>
<evidence type="ECO:0000256" key="6">
    <source>
        <dbReference type="ARBA" id="ARBA00023014"/>
    </source>
</evidence>
<dbReference type="EMBL" id="JAUPBM010000112">
    <property type="protein sequence ID" value="MDO7020883.1"/>
    <property type="molecule type" value="Genomic_DNA"/>
</dbReference>
<sequence length="188" mass="21699">MRIAHINDNSSIYGFANSFVIWTQGCRLRCKGCWNFSMHSFEGGTEISIENIILKIKEAYSKYGIDNVTILGGEPLDQPDAVIELMRNIKKLDIGIILYTGYEKYEIKPSYKNEIFSLADVLISGRYIEEKRNINNHLYGSDNQSIDFLTDRYKKEDIINGTYVEIDIDENGSINMYGYPDDFFDIVR</sequence>
<protein>
    <recommendedName>
        <fullName evidence="7">Anaerobic ribonucleoside-triphosphate reductase-activating protein</fullName>
        <ecNumber evidence="7">1.97.1.-</ecNumber>
    </recommendedName>
</protein>
<keyword evidence="3" id="KW-0949">S-adenosyl-L-methionine</keyword>
<evidence type="ECO:0000256" key="3">
    <source>
        <dbReference type="ARBA" id="ARBA00022691"/>
    </source>
</evidence>
<dbReference type="SFLD" id="SFLDF00299">
    <property type="entry name" value="anaerobic_ribonucleoside-triph"/>
    <property type="match status" value="1"/>
</dbReference>
<comment type="cofactor">
    <cofactor evidence="1">
        <name>[4Fe-4S] cluster</name>
        <dbReference type="ChEBI" id="CHEBI:49883"/>
    </cofactor>
</comment>
<reference evidence="8" key="1">
    <citation type="submission" date="2023-07" db="EMBL/GenBank/DDBJ databases">
        <title>Mucosal microbiota of week-old chicken and adult hens.</title>
        <authorList>
            <person name="Volf J."/>
            <person name="Karasova D."/>
            <person name="Crhanova M."/>
            <person name="Faldynova M."/>
            <person name="Prikrylova H."/>
            <person name="Zeman M."/>
            <person name="Babak V."/>
            <person name="Rajova J."/>
            <person name="Rychlik I."/>
        </authorList>
    </citation>
    <scope>NUCLEOTIDE SEQUENCE</scope>
    <source>
        <strain evidence="8">ET902</strain>
    </source>
</reference>
<keyword evidence="6" id="KW-0411">Iron-sulfur</keyword>
<keyword evidence="9" id="KW-1185">Reference proteome</keyword>
<dbReference type="CDD" id="cd01335">
    <property type="entry name" value="Radical_SAM"/>
    <property type="match status" value="1"/>
</dbReference>
<evidence type="ECO:0000256" key="1">
    <source>
        <dbReference type="ARBA" id="ARBA00001966"/>
    </source>
</evidence>
<dbReference type="InterPro" id="IPR007197">
    <property type="entry name" value="rSAM"/>
</dbReference>
<dbReference type="PIRSF" id="PIRSF000368">
    <property type="entry name" value="NrdG"/>
    <property type="match status" value="1"/>
</dbReference>
<dbReference type="SFLD" id="SFLDG01063">
    <property type="entry name" value="activating_enzymes__group_1"/>
    <property type="match status" value="1"/>
</dbReference>
<dbReference type="PANTHER" id="PTHR30352:SF2">
    <property type="entry name" value="ANAEROBIC RIBONUCLEOSIDE-TRIPHOSPHATE REDUCTASE-ACTIVATING PROTEIN"/>
    <property type="match status" value="1"/>
</dbReference>
<keyword evidence="2" id="KW-0004">4Fe-4S</keyword>
<evidence type="ECO:0000313" key="8">
    <source>
        <dbReference type="EMBL" id="MDO7020883.1"/>
    </source>
</evidence>
<organism evidence="8 9">
    <name type="scientific">Brachyspira innocens</name>
    <dbReference type="NCBI Taxonomy" id="13264"/>
    <lineage>
        <taxon>Bacteria</taxon>
        <taxon>Pseudomonadati</taxon>
        <taxon>Spirochaetota</taxon>
        <taxon>Spirochaetia</taxon>
        <taxon>Brachyspirales</taxon>
        <taxon>Brachyspiraceae</taxon>
        <taxon>Brachyspira</taxon>
    </lineage>
</organism>
<evidence type="ECO:0000256" key="4">
    <source>
        <dbReference type="ARBA" id="ARBA00022723"/>
    </source>
</evidence>
<dbReference type="SUPFAM" id="SSF102114">
    <property type="entry name" value="Radical SAM enzymes"/>
    <property type="match status" value="1"/>
</dbReference>
<dbReference type="EC" id="1.97.1.-" evidence="7"/>
<keyword evidence="5" id="KW-0408">Iron</keyword>
<evidence type="ECO:0000256" key="5">
    <source>
        <dbReference type="ARBA" id="ARBA00023004"/>
    </source>
</evidence>
<accession>A0ABT8Z093</accession>
<dbReference type="PANTHER" id="PTHR30352">
    <property type="entry name" value="PYRUVATE FORMATE-LYASE-ACTIVATING ENZYME"/>
    <property type="match status" value="1"/>
</dbReference>
<dbReference type="Proteomes" id="UP001175147">
    <property type="component" value="Unassembled WGS sequence"/>
</dbReference>
<dbReference type="SFLD" id="SFLDS00029">
    <property type="entry name" value="Radical_SAM"/>
    <property type="match status" value="1"/>
</dbReference>